<dbReference type="InterPro" id="IPR041698">
    <property type="entry name" value="Methyltransf_25"/>
</dbReference>
<dbReference type="AlphaFoldDB" id="A0AAE8MWJ3"/>
<protein>
    <recommendedName>
        <fullName evidence="1">Methyltransferase domain-containing protein</fullName>
    </recommendedName>
</protein>
<evidence type="ECO:0000313" key="3">
    <source>
        <dbReference type="Proteomes" id="UP001187682"/>
    </source>
</evidence>
<dbReference type="Pfam" id="PF13649">
    <property type="entry name" value="Methyltransf_25"/>
    <property type="match status" value="1"/>
</dbReference>
<proteinExistence type="predicted"/>
<evidence type="ECO:0000259" key="1">
    <source>
        <dbReference type="Pfam" id="PF13649"/>
    </source>
</evidence>
<name>A0AAE8MWJ3_9PEZI</name>
<comment type="caution">
    <text evidence="2">The sequence shown here is derived from an EMBL/GenBank/DDBJ whole genome shotgun (WGS) entry which is preliminary data.</text>
</comment>
<organism evidence="2 3">
    <name type="scientific">Cephalotrichum gorgonifer</name>
    <dbReference type="NCBI Taxonomy" id="2041049"/>
    <lineage>
        <taxon>Eukaryota</taxon>
        <taxon>Fungi</taxon>
        <taxon>Dikarya</taxon>
        <taxon>Ascomycota</taxon>
        <taxon>Pezizomycotina</taxon>
        <taxon>Sordariomycetes</taxon>
        <taxon>Hypocreomycetidae</taxon>
        <taxon>Microascales</taxon>
        <taxon>Microascaceae</taxon>
        <taxon>Cephalotrichum</taxon>
    </lineage>
</organism>
<evidence type="ECO:0000313" key="2">
    <source>
        <dbReference type="EMBL" id="SPO02016.1"/>
    </source>
</evidence>
<sequence>MSTSTPAVSAPPKTALDHFDAVAADYDSSTGGCTREVAEKVISDLLPGINSDSVILDNASGTGIVIDVLLKQLSGGAVKPAIHGVDGAPKMVEIAASRVSGQDNVKTAVMPGESLDFAEETFTHSITNMGILFFSDATKGAREIYRTLKPGGVAVVTAWQDLGYPRVIRAVQGDIRPGDTPFELPLPKQWFDPEHTRTVLTESGFGDVKLESSVAHWAADSADDLADDLIKMSDGSKAIGIEMKSIIAVAYK</sequence>
<accession>A0AAE8MWJ3</accession>
<dbReference type="SUPFAM" id="SSF53335">
    <property type="entry name" value="S-adenosyl-L-methionine-dependent methyltransferases"/>
    <property type="match status" value="1"/>
</dbReference>
<reference evidence="2" key="1">
    <citation type="submission" date="2018-03" db="EMBL/GenBank/DDBJ databases">
        <authorList>
            <person name="Guldener U."/>
        </authorList>
    </citation>
    <scope>NUCLEOTIDE SEQUENCE</scope>
</reference>
<dbReference type="Gene3D" id="3.40.50.150">
    <property type="entry name" value="Vaccinia Virus protein VP39"/>
    <property type="match status" value="1"/>
</dbReference>
<dbReference type="Proteomes" id="UP001187682">
    <property type="component" value="Unassembled WGS sequence"/>
</dbReference>
<dbReference type="CDD" id="cd02440">
    <property type="entry name" value="AdoMet_MTases"/>
    <property type="match status" value="1"/>
</dbReference>
<dbReference type="EMBL" id="ONZQ02000005">
    <property type="protein sequence ID" value="SPO02016.1"/>
    <property type="molecule type" value="Genomic_DNA"/>
</dbReference>
<dbReference type="InterPro" id="IPR029063">
    <property type="entry name" value="SAM-dependent_MTases_sf"/>
</dbReference>
<feature type="domain" description="Methyltransferase" evidence="1">
    <location>
        <begin position="55"/>
        <end position="152"/>
    </location>
</feature>
<keyword evidence="3" id="KW-1185">Reference proteome</keyword>
<gene>
    <name evidence="2" type="ORF">DNG_04689</name>
</gene>